<dbReference type="Pfam" id="PF00300">
    <property type="entry name" value="His_Phos_1"/>
    <property type="match status" value="1"/>
</dbReference>
<dbReference type="GO" id="GO:0005524">
    <property type="term" value="F:ATP binding"/>
    <property type="evidence" value="ECO:0007669"/>
    <property type="project" value="UniProtKB-KW"/>
</dbReference>
<dbReference type="Gene3D" id="3.40.50.300">
    <property type="entry name" value="P-loop containing nucleotide triphosphate hydrolases"/>
    <property type="match status" value="1"/>
</dbReference>
<dbReference type="InterPro" id="IPR013078">
    <property type="entry name" value="His_Pase_superF_clade-1"/>
</dbReference>
<keyword evidence="1" id="KW-0547">Nucleotide-binding</keyword>
<dbReference type="GO" id="GO:0006000">
    <property type="term" value="P:fructose metabolic process"/>
    <property type="evidence" value="ECO:0007669"/>
    <property type="project" value="InterPro"/>
</dbReference>
<dbReference type="InterPro" id="IPR029033">
    <property type="entry name" value="His_PPase_superfam"/>
</dbReference>
<proteinExistence type="predicted"/>
<dbReference type="PANTHER" id="PTHR10606">
    <property type="entry name" value="6-PHOSPHOFRUCTO-2-KINASE/FRUCTOSE-2,6-BISPHOSPHATASE"/>
    <property type="match status" value="1"/>
</dbReference>
<gene>
    <name evidence="4" type="ORF">Ae201684_011578</name>
</gene>
<dbReference type="AlphaFoldDB" id="A0A6G0WU94"/>
<dbReference type="GO" id="GO:0005829">
    <property type="term" value="C:cytosol"/>
    <property type="evidence" value="ECO:0007669"/>
    <property type="project" value="TreeGrafter"/>
</dbReference>
<dbReference type="PRINTS" id="PR00991">
    <property type="entry name" value="6PFRUCTKNASE"/>
</dbReference>
<reference evidence="4 5" key="1">
    <citation type="submission" date="2019-07" db="EMBL/GenBank/DDBJ databases">
        <title>Genomics analysis of Aphanomyces spp. identifies a new class of oomycete effector associated with host adaptation.</title>
        <authorList>
            <person name="Gaulin E."/>
        </authorList>
    </citation>
    <scope>NUCLEOTIDE SEQUENCE [LARGE SCALE GENOMIC DNA]</scope>
    <source>
        <strain evidence="4 5">ATCC 201684</strain>
    </source>
</reference>
<dbReference type="EMBL" id="VJMJ01000147">
    <property type="protein sequence ID" value="KAF0731028.1"/>
    <property type="molecule type" value="Genomic_DNA"/>
</dbReference>
<dbReference type="InterPro" id="IPR013079">
    <property type="entry name" value="6Phosfructo_kin"/>
</dbReference>
<evidence type="ECO:0000259" key="3">
    <source>
        <dbReference type="Pfam" id="PF01591"/>
    </source>
</evidence>
<dbReference type="InterPro" id="IPR003094">
    <property type="entry name" value="6Pfruct_kin"/>
</dbReference>
<protein>
    <recommendedName>
        <fullName evidence="3">6-phosphofructo-2-kinase domain-containing protein</fullName>
    </recommendedName>
</protein>
<dbReference type="PANTHER" id="PTHR10606:SF32">
    <property type="entry name" value="6-PHOSPHOFRUCTO-2-KINASE 1"/>
    <property type="match status" value="1"/>
</dbReference>
<dbReference type="CDD" id="cd07067">
    <property type="entry name" value="HP_PGM_like"/>
    <property type="match status" value="1"/>
</dbReference>
<comment type="caution">
    <text evidence="4">The sequence shown here is derived from an EMBL/GenBank/DDBJ whole genome shotgun (WGS) entry which is preliminary data.</text>
</comment>
<dbReference type="SMART" id="SM00855">
    <property type="entry name" value="PGAM"/>
    <property type="match status" value="1"/>
</dbReference>
<keyword evidence="2" id="KW-0067">ATP-binding</keyword>
<dbReference type="FunFam" id="3.40.50.300:FF:000644">
    <property type="entry name" value="GpmB, Fructose-2,6-bisphosphatase"/>
    <property type="match status" value="1"/>
</dbReference>
<dbReference type="InterPro" id="IPR027417">
    <property type="entry name" value="P-loop_NTPase"/>
</dbReference>
<dbReference type="SUPFAM" id="SSF52540">
    <property type="entry name" value="P-loop containing nucleoside triphosphate hydrolases"/>
    <property type="match status" value="1"/>
</dbReference>
<evidence type="ECO:0000313" key="4">
    <source>
        <dbReference type="EMBL" id="KAF0731028.1"/>
    </source>
</evidence>
<accession>A0A6G0WU94</accession>
<dbReference type="GO" id="GO:0006003">
    <property type="term" value="P:fructose 2,6-bisphosphate metabolic process"/>
    <property type="evidence" value="ECO:0007669"/>
    <property type="project" value="InterPro"/>
</dbReference>
<feature type="domain" description="6-phosphofructo-2-kinase" evidence="3">
    <location>
        <begin position="42"/>
        <end position="257"/>
    </location>
</feature>
<keyword evidence="5" id="KW-1185">Reference proteome</keyword>
<dbReference type="GO" id="GO:0003873">
    <property type="term" value="F:6-phosphofructo-2-kinase activity"/>
    <property type="evidence" value="ECO:0007669"/>
    <property type="project" value="InterPro"/>
</dbReference>
<dbReference type="VEuPathDB" id="FungiDB:AeMF1_018968"/>
<dbReference type="Pfam" id="PF01591">
    <property type="entry name" value="6PF2K"/>
    <property type="match status" value="1"/>
</dbReference>
<evidence type="ECO:0000313" key="5">
    <source>
        <dbReference type="Proteomes" id="UP000481153"/>
    </source>
</evidence>
<dbReference type="Proteomes" id="UP000481153">
    <property type="component" value="Unassembled WGS sequence"/>
</dbReference>
<evidence type="ECO:0000256" key="1">
    <source>
        <dbReference type="ARBA" id="ARBA00022741"/>
    </source>
</evidence>
<organism evidence="4 5">
    <name type="scientific">Aphanomyces euteiches</name>
    <dbReference type="NCBI Taxonomy" id="100861"/>
    <lineage>
        <taxon>Eukaryota</taxon>
        <taxon>Sar</taxon>
        <taxon>Stramenopiles</taxon>
        <taxon>Oomycota</taxon>
        <taxon>Saprolegniomycetes</taxon>
        <taxon>Saprolegniales</taxon>
        <taxon>Verrucalvaceae</taxon>
        <taxon>Aphanomyces</taxon>
    </lineage>
</organism>
<name>A0A6G0WU94_9STRA</name>
<evidence type="ECO:0000256" key="2">
    <source>
        <dbReference type="ARBA" id="ARBA00022840"/>
    </source>
</evidence>
<sequence length="623" mass="70478">MAADPFTDEPMPPTEKIARRPSMKDIQMETFFMGENIVRSIMPHKMVLIMVGLPARGKSFVVRKMTKYTQWLGFSTRIFNAGDYRRQASLKGASAAFFDASNADAKKLRDDLAMAAVNHLIEWLLEGGEVAVLDATNTTKERRALVWEKIKSVENVSIQVMHIELVCDDPQLLEANYLRKLKNEDYIGVEPEVALNDFKQRVEKYEKVYETLEDSENDGEVCYCKVYNAGEKVLARRCQTFLASQFVSFLQNIHVHPRKIWLVRPGPNHNGVRGILGGDEELTEEGHAIGRALGEFMEKAIRENKGCVDVWTSPMKRSAQTMSYIKTDHVKRAVRTTLLNEIGGGDFAGYSFEELATKYPQHVVARMKDKLYYRYPGAGGESYMDLIYRVRPLVIEFERKKRDCLIICSESVLRCLMGYFMGVDARNVPHLPTKKGVVFELSPHRDGCDIKEFELEWLYYVTFNCPTTNRPDDRCSESTRVDLELQFVDALGLGQAELGVQVLLQERGGVDLLDQGGIHFLLVLLALFRHDGSLRIFTAPVARQKVSPNAAQWRQCNRDMHTYSAGLSKESFFVLLGMGLFLGEVGVVDFRELDVRDVDLGGGGDDESLVHAAERNAVDLVRT</sequence>
<dbReference type="Gene3D" id="3.40.50.1240">
    <property type="entry name" value="Phosphoglycerate mutase-like"/>
    <property type="match status" value="1"/>
</dbReference>
<dbReference type="SUPFAM" id="SSF53254">
    <property type="entry name" value="Phosphoglycerate mutase-like"/>
    <property type="match status" value="1"/>
</dbReference>